<comment type="caution">
    <text evidence="7">The sequence shown here is derived from an EMBL/GenBank/DDBJ whole genome shotgun (WGS) entry which is preliminary data.</text>
</comment>
<dbReference type="InterPro" id="IPR013324">
    <property type="entry name" value="RNA_pol_sigma_r3/r4-like"/>
</dbReference>
<dbReference type="SUPFAM" id="SSF88659">
    <property type="entry name" value="Sigma3 and sigma4 domains of RNA polymerase sigma factors"/>
    <property type="match status" value="1"/>
</dbReference>
<feature type="domain" description="RNA polymerase sigma factor 70 region 4 type 2" evidence="6">
    <location>
        <begin position="145"/>
        <end position="195"/>
    </location>
</feature>
<accession>A0A6N7EV09</accession>
<dbReference type="Proteomes" id="UP000471298">
    <property type="component" value="Unassembled WGS sequence"/>
</dbReference>
<dbReference type="InterPro" id="IPR039425">
    <property type="entry name" value="RNA_pol_sigma-70-like"/>
</dbReference>
<dbReference type="InterPro" id="IPR036388">
    <property type="entry name" value="WH-like_DNA-bd_sf"/>
</dbReference>
<protein>
    <submittedName>
        <fullName evidence="7">Sigma-70 family RNA polymerase sigma factor</fullName>
    </submittedName>
</protein>
<proteinExistence type="inferred from homology"/>
<dbReference type="AlphaFoldDB" id="A0A6N7EV09"/>
<dbReference type="Pfam" id="PF04542">
    <property type="entry name" value="Sigma70_r2"/>
    <property type="match status" value="1"/>
</dbReference>
<dbReference type="RefSeq" id="WP_152810286.1">
    <property type="nucleotide sequence ID" value="NZ_WHNW01000005.1"/>
</dbReference>
<dbReference type="PANTHER" id="PTHR43133">
    <property type="entry name" value="RNA POLYMERASE ECF-TYPE SIGMA FACTO"/>
    <property type="match status" value="1"/>
</dbReference>
<evidence type="ECO:0000313" key="7">
    <source>
        <dbReference type="EMBL" id="MPV86292.1"/>
    </source>
</evidence>
<evidence type="ECO:0000256" key="4">
    <source>
        <dbReference type="ARBA" id="ARBA00023163"/>
    </source>
</evidence>
<dbReference type="FunCoup" id="A0A6N7EV09">
    <property type="interactions" value="240"/>
</dbReference>
<sequence>MSNPVDPLITQAAQGDADAFSQLIEAHYDLIYRCAFKWVLNQSDAEDIAQEACIKAARAIRQFRQESALSTWLYRITINCAKDFLRQQAHRATEPLDDATGYQNTAYPTTHEATHEAGHIAIDSAAYATTHSLVDEAANENAITLWQLVQQLPDKLRDATLLVYAEGHTHLEAAAIMQCQESTVSWYIHQAKKQLSQQVQNDA</sequence>
<dbReference type="InterPro" id="IPR007627">
    <property type="entry name" value="RNA_pol_sigma70_r2"/>
</dbReference>
<organism evidence="7 8">
    <name type="scientific">Ostreibacterium oceani</name>
    <dbReference type="NCBI Taxonomy" id="2654998"/>
    <lineage>
        <taxon>Bacteria</taxon>
        <taxon>Pseudomonadati</taxon>
        <taxon>Pseudomonadota</taxon>
        <taxon>Gammaproteobacteria</taxon>
        <taxon>Cardiobacteriales</taxon>
        <taxon>Ostreibacteriaceae</taxon>
        <taxon>Ostreibacterium</taxon>
    </lineage>
</organism>
<keyword evidence="4" id="KW-0804">Transcription</keyword>
<keyword evidence="3" id="KW-0731">Sigma factor</keyword>
<comment type="similarity">
    <text evidence="1">Belongs to the sigma-70 factor family. ECF subfamily.</text>
</comment>
<dbReference type="InterPro" id="IPR013325">
    <property type="entry name" value="RNA_pol_sigma_r2"/>
</dbReference>
<dbReference type="Gene3D" id="1.10.1740.10">
    <property type="match status" value="1"/>
</dbReference>
<name>A0A6N7EV09_9GAMM</name>
<dbReference type="Pfam" id="PF08281">
    <property type="entry name" value="Sigma70_r4_2"/>
    <property type="match status" value="1"/>
</dbReference>
<evidence type="ECO:0000259" key="5">
    <source>
        <dbReference type="Pfam" id="PF04542"/>
    </source>
</evidence>
<dbReference type="InterPro" id="IPR013249">
    <property type="entry name" value="RNA_pol_sigma70_r4_t2"/>
</dbReference>
<gene>
    <name evidence="7" type="ORF">GCU85_06055</name>
</gene>
<dbReference type="PANTHER" id="PTHR43133:SF51">
    <property type="entry name" value="RNA POLYMERASE SIGMA FACTOR"/>
    <property type="match status" value="1"/>
</dbReference>
<dbReference type="SUPFAM" id="SSF88946">
    <property type="entry name" value="Sigma2 domain of RNA polymerase sigma factors"/>
    <property type="match status" value="1"/>
</dbReference>
<dbReference type="GO" id="GO:0016987">
    <property type="term" value="F:sigma factor activity"/>
    <property type="evidence" value="ECO:0007669"/>
    <property type="project" value="UniProtKB-KW"/>
</dbReference>
<feature type="domain" description="RNA polymerase sigma-70 region 2" evidence="5">
    <location>
        <begin position="23"/>
        <end position="89"/>
    </location>
</feature>
<evidence type="ECO:0000256" key="3">
    <source>
        <dbReference type="ARBA" id="ARBA00023082"/>
    </source>
</evidence>
<keyword evidence="2" id="KW-0805">Transcription regulation</keyword>
<evidence type="ECO:0000313" key="8">
    <source>
        <dbReference type="Proteomes" id="UP000471298"/>
    </source>
</evidence>
<evidence type="ECO:0000259" key="6">
    <source>
        <dbReference type="Pfam" id="PF08281"/>
    </source>
</evidence>
<dbReference type="NCBIfam" id="TIGR02937">
    <property type="entry name" value="sigma70-ECF"/>
    <property type="match status" value="1"/>
</dbReference>
<dbReference type="GO" id="GO:0003677">
    <property type="term" value="F:DNA binding"/>
    <property type="evidence" value="ECO:0007669"/>
    <property type="project" value="InterPro"/>
</dbReference>
<keyword evidence="8" id="KW-1185">Reference proteome</keyword>
<dbReference type="InterPro" id="IPR014284">
    <property type="entry name" value="RNA_pol_sigma-70_dom"/>
</dbReference>
<dbReference type="EMBL" id="WHNW01000005">
    <property type="protein sequence ID" value="MPV86292.1"/>
    <property type="molecule type" value="Genomic_DNA"/>
</dbReference>
<dbReference type="InParanoid" id="A0A6N7EV09"/>
<evidence type="ECO:0000256" key="1">
    <source>
        <dbReference type="ARBA" id="ARBA00010641"/>
    </source>
</evidence>
<reference evidence="7 8" key="1">
    <citation type="submission" date="2019-10" db="EMBL/GenBank/DDBJ databases">
        <title>Cardiobacteriales fam. a chemoheterotrophic member of the order Cardiobacteriales, and proposal of Cardiobacteriales fam. nov.</title>
        <authorList>
            <person name="Wang C."/>
        </authorList>
    </citation>
    <scope>NUCLEOTIDE SEQUENCE [LARGE SCALE GENOMIC DNA]</scope>
    <source>
        <strain evidence="7 8">ML27</strain>
    </source>
</reference>
<dbReference type="GO" id="GO:0006352">
    <property type="term" value="P:DNA-templated transcription initiation"/>
    <property type="evidence" value="ECO:0007669"/>
    <property type="project" value="InterPro"/>
</dbReference>
<evidence type="ECO:0000256" key="2">
    <source>
        <dbReference type="ARBA" id="ARBA00023015"/>
    </source>
</evidence>
<dbReference type="Gene3D" id="1.10.10.10">
    <property type="entry name" value="Winged helix-like DNA-binding domain superfamily/Winged helix DNA-binding domain"/>
    <property type="match status" value="1"/>
</dbReference>